<feature type="domain" description="HTH araC/xylS-type" evidence="4">
    <location>
        <begin position="224"/>
        <end position="325"/>
    </location>
</feature>
<dbReference type="PANTHER" id="PTHR46796">
    <property type="entry name" value="HTH-TYPE TRANSCRIPTIONAL ACTIVATOR RHAS-RELATED"/>
    <property type="match status" value="1"/>
</dbReference>
<dbReference type="InterPro" id="IPR050204">
    <property type="entry name" value="AraC_XylS_family_regulators"/>
</dbReference>
<dbReference type="SUPFAM" id="SSF46689">
    <property type="entry name" value="Homeodomain-like"/>
    <property type="match status" value="1"/>
</dbReference>
<keyword evidence="6" id="KW-1185">Reference proteome</keyword>
<dbReference type="PATRIC" id="fig|698759.3.peg.8822"/>
<accession>L1KIT1</accession>
<proteinExistence type="predicted"/>
<dbReference type="Gene3D" id="1.10.10.60">
    <property type="entry name" value="Homeodomain-like"/>
    <property type="match status" value="1"/>
</dbReference>
<dbReference type="PROSITE" id="PS01124">
    <property type="entry name" value="HTH_ARAC_FAMILY_2"/>
    <property type="match status" value="1"/>
</dbReference>
<dbReference type="SMART" id="SM00342">
    <property type="entry name" value="HTH_ARAC"/>
    <property type="match status" value="1"/>
</dbReference>
<dbReference type="InterPro" id="IPR009057">
    <property type="entry name" value="Homeodomain-like_sf"/>
</dbReference>
<dbReference type="InterPro" id="IPR018060">
    <property type="entry name" value="HTH_AraC"/>
</dbReference>
<dbReference type="GO" id="GO:0043565">
    <property type="term" value="F:sequence-specific DNA binding"/>
    <property type="evidence" value="ECO:0007669"/>
    <property type="project" value="InterPro"/>
</dbReference>
<dbReference type="InterPro" id="IPR020449">
    <property type="entry name" value="Tscrpt_reg_AraC-type_HTH"/>
</dbReference>
<reference evidence="5 6" key="1">
    <citation type="submission" date="2012-11" db="EMBL/GenBank/DDBJ databases">
        <authorList>
            <person name="Huguet-Tapia J.C."/>
            <person name="Durkin A.S."/>
            <person name="Pettis G.S."/>
            <person name="Badger J.H."/>
        </authorList>
    </citation>
    <scope>NUCLEOTIDE SEQUENCE [LARGE SCALE GENOMIC DNA]</scope>
    <source>
        <strain evidence="5 6">91-03</strain>
    </source>
</reference>
<evidence type="ECO:0000313" key="6">
    <source>
        <dbReference type="Proteomes" id="UP000010411"/>
    </source>
</evidence>
<keyword evidence="2" id="KW-0238">DNA-binding</keyword>
<dbReference type="EMBL" id="AEJC01000650">
    <property type="protein sequence ID" value="EKX60469.1"/>
    <property type="molecule type" value="Genomic_DNA"/>
</dbReference>
<dbReference type="Proteomes" id="UP000010411">
    <property type="component" value="Unassembled WGS sequence"/>
</dbReference>
<organism evidence="5 6">
    <name type="scientific">Streptomyces ipomoeae 91-03</name>
    <dbReference type="NCBI Taxonomy" id="698759"/>
    <lineage>
        <taxon>Bacteria</taxon>
        <taxon>Bacillati</taxon>
        <taxon>Actinomycetota</taxon>
        <taxon>Actinomycetes</taxon>
        <taxon>Kitasatosporales</taxon>
        <taxon>Streptomycetaceae</taxon>
        <taxon>Streptomyces</taxon>
    </lineage>
</organism>
<dbReference type="RefSeq" id="WP_009340879.1">
    <property type="nucleotide sequence ID" value="NZ_AEJC01000650.1"/>
</dbReference>
<evidence type="ECO:0000256" key="3">
    <source>
        <dbReference type="ARBA" id="ARBA00023163"/>
    </source>
</evidence>
<keyword evidence="1" id="KW-0805">Transcription regulation</keyword>
<comment type="caution">
    <text evidence="5">The sequence shown here is derived from an EMBL/GenBank/DDBJ whole genome shotgun (WGS) entry which is preliminary data.</text>
</comment>
<dbReference type="PANTHER" id="PTHR46796:SF6">
    <property type="entry name" value="ARAC SUBFAMILY"/>
    <property type="match status" value="1"/>
</dbReference>
<keyword evidence="3" id="KW-0804">Transcription</keyword>
<dbReference type="OrthoDB" id="9799345at2"/>
<dbReference type="GO" id="GO:0003700">
    <property type="term" value="F:DNA-binding transcription factor activity"/>
    <property type="evidence" value="ECO:0007669"/>
    <property type="project" value="InterPro"/>
</dbReference>
<sequence>MTTGTTARGSSRTTIHAGPLVSARAQGTDWRDTLSHALGGVDISSQDPSSSGSVSTAVLGMLRVVRSEGDGMTVRRSAVSTEDTGRGDCVVVSLLESGAGRIDQDGRTAALETNDVFLYDTFRRVRLDITHSFRVKSLVLPRAALRSHEDDLCRITAVPFGPDTSIGALLPSVVTRLVDDAELFSADIGELMARNAVDLLGVLADEWLRRGRAEAADANRALLLRIQGFIDEQLSDPELSPARIARAHHISLRYLHKLFQAEGTTVGRWILRRRLEACRRDLRHRQTRGLTIAAVAHLHGFASAAHFSRSFRAFYGVSPSEWRATLAPGSGVTYPPG</sequence>
<evidence type="ECO:0000259" key="4">
    <source>
        <dbReference type="PROSITE" id="PS01124"/>
    </source>
</evidence>
<dbReference type="AlphaFoldDB" id="L1KIT1"/>
<evidence type="ECO:0000256" key="2">
    <source>
        <dbReference type="ARBA" id="ARBA00023125"/>
    </source>
</evidence>
<dbReference type="Pfam" id="PF12833">
    <property type="entry name" value="HTH_18"/>
    <property type="match status" value="1"/>
</dbReference>
<name>L1KIT1_9ACTN</name>
<protein>
    <submittedName>
        <fullName evidence="5">Transcriptional regulator, AraC family</fullName>
    </submittedName>
</protein>
<dbReference type="InterPro" id="IPR035418">
    <property type="entry name" value="AraC-bd_2"/>
</dbReference>
<dbReference type="Pfam" id="PF14525">
    <property type="entry name" value="AraC_binding_2"/>
    <property type="match status" value="1"/>
</dbReference>
<gene>
    <name evidence="5" type="ORF">STRIP9103_07427</name>
</gene>
<evidence type="ECO:0000256" key="1">
    <source>
        <dbReference type="ARBA" id="ARBA00023015"/>
    </source>
</evidence>
<dbReference type="PRINTS" id="PR00032">
    <property type="entry name" value="HTHARAC"/>
</dbReference>
<evidence type="ECO:0000313" key="5">
    <source>
        <dbReference type="EMBL" id="EKX60469.1"/>
    </source>
</evidence>